<evidence type="ECO:0000313" key="3">
    <source>
        <dbReference type="Proteomes" id="UP001238805"/>
    </source>
</evidence>
<organism evidence="2 3">
    <name type="scientific">Corynebacterium suedekumii</name>
    <dbReference type="NCBI Taxonomy" id="3049801"/>
    <lineage>
        <taxon>Bacteria</taxon>
        <taxon>Bacillati</taxon>
        <taxon>Actinomycetota</taxon>
        <taxon>Actinomycetes</taxon>
        <taxon>Mycobacteriales</taxon>
        <taxon>Corynebacteriaceae</taxon>
        <taxon>Corynebacterium</taxon>
    </lineage>
</organism>
<dbReference type="InterPro" id="IPR004919">
    <property type="entry name" value="GmrSD_N"/>
</dbReference>
<dbReference type="PANTHER" id="PTHR39639">
    <property type="entry name" value="CHROMOSOME 16, WHOLE GENOME SHOTGUN SEQUENCE"/>
    <property type="match status" value="1"/>
</dbReference>
<keyword evidence="3" id="KW-1185">Reference proteome</keyword>
<reference evidence="2 3" key="1">
    <citation type="submission" date="2023-05" db="EMBL/GenBank/DDBJ databases">
        <title>Corynebacterium suedekumii sp. nov. and Corynebacterium breve sp. nov. isolated from raw cow's milk.</title>
        <authorList>
            <person name="Baer M.K."/>
            <person name="Mehl L."/>
            <person name="Hellmuth R."/>
            <person name="Marke G."/>
            <person name="Lipski A."/>
        </authorList>
    </citation>
    <scope>NUCLEOTIDE SEQUENCE [LARGE SCALE GENOMIC DNA]</scope>
    <source>
        <strain evidence="2 3">LM112</strain>
    </source>
</reference>
<evidence type="ECO:0000259" key="1">
    <source>
        <dbReference type="Pfam" id="PF03235"/>
    </source>
</evidence>
<feature type="domain" description="GmrSD restriction endonucleases N-terminal" evidence="1">
    <location>
        <begin position="11"/>
        <end position="158"/>
    </location>
</feature>
<accession>A0ABY8VPJ1</accession>
<dbReference type="PANTHER" id="PTHR39639:SF1">
    <property type="entry name" value="DUF262 DOMAIN-CONTAINING PROTEIN"/>
    <property type="match status" value="1"/>
</dbReference>
<name>A0ABY8VPJ1_9CORY</name>
<dbReference type="EMBL" id="CP126970">
    <property type="protein sequence ID" value="WIM71002.1"/>
    <property type="molecule type" value="Genomic_DNA"/>
</dbReference>
<dbReference type="Proteomes" id="UP001238805">
    <property type="component" value="Chromosome"/>
</dbReference>
<evidence type="ECO:0000313" key="2">
    <source>
        <dbReference type="EMBL" id="WIM71002.1"/>
    </source>
</evidence>
<proteinExistence type="predicted"/>
<sequence length="389" mass="44424">MKLAKSDLQIETIVTRINAGELDLQPDFQRGEIWDKKRRQRLIDTILREWYVPGVHIVKNPEGEEVVLDGQQRLAAIRDFFDDKMTIDGSIEPHDDLIASLDGLNYSELPPAIKKAVNRFALPTLTLYDYGPEEPNELFFRLNQSYNLTPSEKRNALHGKPRDQVKQLVDELTDSGLLHSTRIGFTNGRLAYDDIVARTCVALERGTLRQHINNNVVEQFYRKAAPFSGETVEGVRKSGAELLQQIEQSEERIKFNKGTLQTWLSFCYWAPVTSGELPPRLLAQFEMDRALVKKGMQPINRDKSGAVIEILRLYDDRASYRVTDVSSVLIRDLAVHLYSETVFETPPRQGSDELIMRLNNDLGSAQTLVTEYLNRSQWGEQLVKPKVEP</sequence>
<dbReference type="Pfam" id="PF03235">
    <property type="entry name" value="GmrSD_N"/>
    <property type="match status" value="1"/>
</dbReference>
<gene>
    <name evidence="2" type="ORF">QP029_04100</name>
</gene>
<dbReference type="RefSeq" id="WP_284875580.1">
    <property type="nucleotide sequence ID" value="NZ_CP126970.1"/>
</dbReference>
<protein>
    <submittedName>
        <fullName evidence="2">DUF262 domain-containing protein</fullName>
    </submittedName>
</protein>